<dbReference type="OrthoDB" id="2867965at2"/>
<reference evidence="1 2" key="1">
    <citation type="submission" date="2014-04" db="EMBL/GenBank/DDBJ databases">
        <authorList>
            <person name="Bishop-Lilly K.A."/>
            <person name="Broomall S.M."/>
            <person name="Chain P.S."/>
            <person name="Chertkov O."/>
            <person name="Coyne S.R."/>
            <person name="Daligault H.E."/>
            <person name="Davenport K.W."/>
            <person name="Erkkila T."/>
            <person name="Frey K.G."/>
            <person name="Gibbons H.S."/>
            <person name="Gu W."/>
            <person name="Jaissle J."/>
            <person name="Johnson S.L."/>
            <person name="Koroleva G.I."/>
            <person name="Ladner J.T."/>
            <person name="Lo C.-C."/>
            <person name="Minogue T.D."/>
            <person name="Munk C."/>
            <person name="Palacios G.F."/>
            <person name="Redden C.L."/>
            <person name="Rosenzweig C.N."/>
            <person name="Scholz M.B."/>
            <person name="Teshima H."/>
            <person name="Xu Y."/>
        </authorList>
    </citation>
    <scope>NUCLEOTIDE SEQUENCE [LARGE SCALE GENOMIC DNA]</scope>
    <source>
        <strain evidence="1 2">8244</strain>
    </source>
</reference>
<dbReference type="Proteomes" id="UP000029278">
    <property type="component" value="Unassembled WGS sequence"/>
</dbReference>
<organism evidence="1 2">
    <name type="scientific">Paenibacillus macerans</name>
    <name type="common">Bacillus macerans</name>
    <dbReference type="NCBI Taxonomy" id="44252"/>
    <lineage>
        <taxon>Bacteria</taxon>
        <taxon>Bacillati</taxon>
        <taxon>Bacillota</taxon>
        <taxon>Bacilli</taxon>
        <taxon>Bacillales</taxon>
        <taxon>Paenibacillaceae</taxon>
        <taxon>Paenibacillus</taxon>
    </lineage>
</organism>
<dbReference type="AlphaFoldDB" id="A0A090ZHG2"/>
<dbReference type="EMBL" id="JMQA01000020">
    <property type="protein sequence ID" value="KFN09868.1"/>
    <property type="molecule type" value="Genomic_DNA"/>
</dbReference>
<sequence>MGSFNIKIDQSAKVFHADVEGTFSPEDGQASIEAYSKAISTISVPEYEIDIDCTKLNVSAPDSLPLLEGCFALYKKDGFKKVTLRIVKNPILKMQLSRVARTVKLDSYEIIEV</sequence>
<dbReference type="STRING" id="44252.DJ90_476"/>
<name>A0A090ZHG2_PAEMA</name>
<evidence type="ECO:0008006" key="3">
    <source>
        <dbReference type="Google" id="ProtNLM"/>
    </source>
</evidence>
<accession>A0A090ZHG2</accession>
<evidence type="ECO:0000313" key="1">
    <source>
        <dbReference type="EMBL" id="KFN09868.1"/>
    </source>
</evidence>
<keyword evidence="2" id="KW-1185">Reference proteome</keyword>
<proteinExistence type="predicted"/>
<dbReference type="RefSeq" id="WP_036621050.1">
    <property type="nucleotide sequence ID" value="NZ_JAKOBR010000096.1"/>
</dbReference>
<dbReference type="HOGENOM" id="CLU_162633_0_0_9"/>
<dbReference type="GeneID" id="77012290"/>
<gene>
    <name evidence="1" type="ORF">DJ90_476</name>
</gene>
<protein>
    <recommendedName>
        <fullName evidence="3">STAS domain-containing protein</fullName>
    </recommendedName>
</protein>
<comment type="caution">
    <text evidence="1">The sequence shown here is derived from an EMBL/GenBank/DDBJ whole genome shotgun (WGS) entry which is preliminary data.</text>
</comment>
<dbReference type="PATRIC" id="fig|44252.3.peg.1714"/>
<evidence type="ECO:0000313" key="2">
    <source>
        <dbReference type="Proteomes" id="UP000029278"/>
    </source>
</evidence>